<dbReference type="EMBL" id="BAAAUG010000141">
    <property type="protein sequence ID" value="GAA3134993.1"/>
    <property type="molecule type" value="Genomic_DNA"/>
</dbReference>
<sequence>MITLHELHQQGSSIAEAVTAFGGLHPHPRTVDTEHCEPDWKVAEEHFLRIQSLILQEAAAPGARSLRERERRAENAATDVLQALARILALDPAAGRCPVCQTHNQLPARL</sequence>
<comment type="caution">
    <text evidence="1">The sequence shown here is derived from an EMBL/GenBank/DDBJ whole genome shotgun (WGS) entry which is preliminary data.</text>
</comment>
<name>A0ABP6N3E9_9ACTN</name>
<organism evidence="1 2">
    <name type="scientific">Streptomyces rectiviolaceus</name>
    <dbReference type="NCBI Taxonomy" id="332591"/>
    <lineage>
        <taxon>Bacteria</taxon>
        <taxon>Bacillati</taxon>
        <taxon>Actinomycetota</taxon>
        <taxon>Actinomycetes</taxon>
        <taxon>Kitasatosporales</taxon>
        <taxon>Streptomycetaceae</taxon>
        <taxon>Streptomyces</taxon>
    </lineage>
</organism>
<protein>
    <submittedName>
        <fullName evidence="1">Uncharacterized protein</fullName>
    </submittedName>
</protein>
<proteinExistence type="predicted"/>
<dbReference type="Proteomes" id="UP001501637">
    <property type="component" value="Unassembled WGS sequence"/>
</dbReference>
<evidence type="ECO:0000313" key="2">
    <source>
        <dbReference type="Proteomes" id="UP001501637"/>
    </source>
</evidence>
<evidence type="ECO:0000313" key="1">
    <source>
        <dbReference type="EMBL" id="GAA3134993.1"/>
    </source>
</evidence>
<keyword evidence="2" id="KW-1185">Reference proteome</keyword>
<gene>
    <name evidence="1" type="ORF">GCM10010449_64520</name>
</gene>
<reference evidence="2" key="1">
    <citation type="journal article" date="2019" name="Int. J. Syst. Evol. Microbiol.">
        <title>The Global Catalogue of Microorganisms (GCM) 10K type strain sequencing project: providing services to taxonomists for standard genome sequencing and annotation.</title>
        <authorList>
            <consortium name="The Broad Institute Genomics Platform"/>
            <consortium name="The Broad Institute Genome Sequencing Center for Infectious Disease"/>
            <person name="Wu L."/>
            <person name="Ma J."/>
        </authorList>
    </citation>
    <scope>NUCLEOTIDE SEQUENCE [LARGE SCALE GENOMIC DNA]</scope>
    <source>
        <strain evidence="2">JCM 9092</strain>
    </source>
</reference>
<accession>A0ABP6N3E9</accession>